<protein>
    <submittedName>
        <fullName evidence="2">Uncharacterized protein</fullName>
    </submittedName>
</protein>
<evidence type="ECO:0000313" key="3">
    <source>
        <dbReference type="Proteomes" id="UP000321617"/>
    </source>
</evidence>
<sequence>MDGSDRIRADAVTVGSRTAAPTETDRRPHFPDVIRGVTCQVCRTDWPCRVVLSRRPS</sequence>
<dbReference type="EMBL" id="VLLL01000010">
    <property type="protein sequence ID" value="TWJ07791.1"/>
    <property type="molecule type" value="Genomic_DNA"/>
</dbReference>
<gene>
    <name evidence="2" type="ORF">LX16_4955</name>
</gene>
<organism evidence="2 3">
    <name type="scientific">Stackebrandtia albiflava</name>
    <dbReference type="NCBI Taxonomy" id="406432"/>
    <lineage>
        <taxon>Bacteria</taxon>
        <taxon>Bacillati</taxon>
        <taxon>Actinomycetota</taxon>
        <taxon>Actinomycetes</taxon>
        <taxon>Glycomycetales</taxon>
        <taxon>Glycomycetaceae</taxon>
        <taxon>Stackebrandtia</taxon>
    </lineage>
</organism>
<evidence type="ECO:0000313" key="2">
    <source>
        <dbReference type="EMBL" id="TWJ07791.1"/>
    </source>
</evidence>
<name>A0A562UQ96_9ACTN</name>
<dbReference type="AlphaFoldDB" id="A0A562UQ96"/>
<evidence type="ECO:0000256" key="1">
    <source>
        <dbReference type="SAM" id="MobiDB-lite"/>
    </source>
</evidence>
<reference evidence="2 3" key="1">
    <citation type="journal article" date="2013" name="Stand. Genomic Sci.">
        <title>Genomic Encyclopedia of Type Strains, Phase I: The one thousand microbial genomes (KMG-I) project.</title>
        <authorList>
            <person name="Kyrpides N.C."/>
            <person name="Woyke T."/>
            <person name="Eisen J.A."/>
            <person name="Garrity G."/>
            <person name="Lilburn T.G."/>
            <person name="Beck B.J."/>
            <person name="Whitman W.B."/>
            <person name="Hugenholtz P."/>
            <person name="Klenk H.P."/>
        </authorList>
    </citation>
    <scope>NUCLEOTIDE SEQUENCE [LARGE SCALE GENOMIC DNA]</scope>
    <source>
        <strain evidence="2 3">DSM 45044</strain>
    </source>
</reference>
<proteinExistence type="predicted"/>
<comment type="caution">
    <text evidence="2">The sequence shown here is derived from an EMBL/GenBank/DDBJ whole genome shotgun (WGS) entry which is preliminary data.</text>
</comment>
<accession>A0A562UQ96</accession>
<feature type="region of interest" description="Disordered" evidence="1">
    <location>
        <begin position="1"/>
        <end position="27"/>
    </location>
</feature>
<keyword evidence="3" id="KW-1185">Reference proteome</keyword>
<dbReference type="Proteomes" id="UP000321617">
    <property type="component" value="Unassembled WGS sequence"/>
</dbReference>